<gene>
    <name evidence="2" type="ORF">CYMTET_6389</name>
</gene>
<evidence type="ECO:0000313" key="3">
    <source>
        <dbReference type="Proteomes" id="UP001190700"/>
    </source>
</evidence>
<feature type="transmembrane region" description="Helical" evidence="1">
    <location>
        <begin position="116"/>
        <end position="138"/>
    </location>
</feature>
<keyword evidence="1" id="KW-0812">Transmembrane</keyword>
<organism evidence="2 3">
    <name type="scientific">Cymbomonas tetramitiformis</name>
    <dbReference type="NCBI Taxonomy" id="36881"/>
    <lineage>
        <taxon>Eukaryota</taxon>
        <taxon>Viridiplantae</taxon>
        <taxon>Chlorophyta</taxon>
        <taxon>Pyramimonadophyceae</taxon>
        <taxon>Pyramimonadales</taxon>
        <taxon>Pyramimonadaceae</taxon>
        <taxon>Cymbomonas</taxon>
    </lineage>
</organism>
<reference evidence="2 3" key="1">
    <citation type="journal article" date="2015" name="Genome Biol. Evol.">
        <title>Comparative Genomics of a Bacterivorous Green Alga Reveals Evolutionary Causalities and Consequences of Phago-Mixotrophic Mode of Nutrition.</title>
        <authorList>
            <person name="Burns J.A."/>
            <person name="Paasch A."/>
            <person name="Narechania A."/>
            <person name="Kim E."/>
        </authorList>
    </citation>
    <scope>NUCLEOTIDE SEQUENCE [LARGE SCALE GENOMIC DNA]</scope>
    <source>
        <strain evidence="2 3">PLY_AMNH</strain>
    </source>
</reference>
<comment type="caution">
    <text evidence="2">The sequence shown here is derived from an EMBL/GenBank/DDBJ whole genome shotgun (WGS) entry which is preliminary data.</text>
</comment>
<accession>A0AAE0GXQ5</accession>
<dbReference type="AlphaFoldDB" id="A0AAE0GXQ5"/>
<dbReference type="EMBL" id="LGRX02001520">
    <property type="protein sequence ID" value="KAK3286031.1"/>
    <property type="molecule type" value="Genomic_DNA"/>
</dbReference>
<feature type="transmembrane region" description="Helical" evidence="1">
    <location>
        <begin position="242"/>
        <end position="265"/>
    </location>
</feature>
<dbReference type="PANTHER" id="PTHR11319">
    <property type="entry name" value="G PROTEIN-COUPLED RECEPTOR-RELATED"/>
    <property type="match status" value="1"/>
</dbReference>
<feature type="transmembrane region" description="Helical" evidence="1">
    <location>
        <begin position="290"/>
        <end position="316"/>
    </location>
</feature>
<dbReference type="PANTHER" id="PTHR11319:SF35">
    <property type="entry name" value="OUTER MEMBRANE PROTEIN PMPC-RELATED"/>
    <property type="match status" value="1"/>
</dbReference>
<evidence type="ECO:0000256" key="1">
    <source>
        <dbReference type="SAM" id="Phobius"/>
    </source>
</evidence>
<keyword evidence="1" id="KW-1133">Transmembrane helix</keyword>
<keyword evidence="1" id="KW-0472">Membrane</keyword>
<name>A0AAE0GXQ5_9CHLO</name>
<protein>
    <submittedName>
        <fullName evidence="2">Uncharacterized protein</fullName>
    </submittedName>
</protein>
<dbReference type="Proteomes" id="UP001190700">
    <property type="component" value="Unassembled WGS sequence"/>
</dbReference>
<keyword evidence="3" id="KW-1185">Reference proteome</keyword>
<feature type="transmembrane region" description="Helical" evidence="1">
    <location>
        <begin position="206"/>
        <end position="230"/>
    </location>
</feature>
<proteinExistence type="predicted"/>
<sequence length="455" mass="52364">MAVDYSDYCECESGTRLPFPQPGHVRSIRDENYMVPCPLHEACLGAPRLYENVLAAVTESKNNSSSSTSAEYWYGVCANGYKNQMCGGCDMQAGYFHIGNKCAQCDEQTEKQAMMFLVLILLIICLMAYAVHMGAFFFKNGAISVLCDYFQLQGVFWTYNLNWPEEANNFMQELSIFNFNFDLFGVTCLFSSELSWYDSWVLKMCFPLMLVIGFGLVYLAYYALFILDYFSMKAHEMHRAHCINAVLFTVSVLCSYIATNSFAIFHCLTLEDGTTFLNDYPQEDCGTPMYWNYAGTLGVMGILVNIVGIPFTWFWFLRRNKDKLKDPVFKKQYGALYVVYTEDCYYWEIIVKLKKIFTLAFVVFFPDNLPFQVFAGKMDYDQLMNVVFSPDSPSFDALKLWKFESPELPDEFQAQNIDELQQDLILPAENFVTMRDERDAIDANDGEWLQCAPPH</sequence>
<evidence type="ECO:0000313" key="2">
    <source>
        <dbReference type="EMBL" id="KAK3286031.1"/>
    </source>
</evidence>